<dbReference type="EMBL" id="NKCI01000503">
    <property type="protein sequence ID" value="RSL40409.1"/>
    <property type="molecule type" value="Genomic_DNA"/>
</dbReference>
<feature type="region of interest" description="Disordered" evidence="2">
    <location>
        <begin position="550"/>
        <end position="629"/>
    </location>
</feature>
<dbReference type="OrthoDB" id="4227485at2759"/>
<keyword evidence="4" id="KW-1185">Reference proteome</keyword>
<evidence type="ECO:0000313" key="3">
    <source>
        <dbReference type="EMBL" id="RSL40409.1"/>
    </source>
</evidence>
<feature type="compositionally biased region" description="Polar residues" evidence="2">
    <location>
        <begin position="611"/>
        <end position="627"/>
    </location>
</feature>
<feature type="coiled-coil region" evidence="1">
    <location>
        <begin position="496"/>
        <end position="544"/>
    </location>
</feature>
<keyword evidence="1" id="KW-0175">Coiled coil</keyword>
<organism evidence="3 4">
    <name type="scientific">Fusarium duplospermum</name>
    <dbReference type="NCBI Taxonomy" id="1325734"/>
    <lineage>
        <taxon>Eukaryota</taxon>
        <taxon>Fungi</taxon>
        <taxon>Dikarya</taxon>
        <taxon>Ascomycota</taxon>
        <taxon>Pezizomycotina</taxon>
        <taxon>Sordariomycetes</taxon>
        <taxon>Hypocreomycetidae</taxon>
        <taxon>Hypocreales</taxon>
        <taxon>Nectriaceae</taxon>
        <taxon>Fusarium</taxon>
        <taxon>Fusarium solani species complex</taxon>
    </lineage>
</organism>
<name>A0A428NI36_9HYPO</name>
<evidence type="ECO:0000256" key="1">
    <source>
        <dbReference type="SAM" id="Coils"/>
    </source>
</evidence>
<sequence>MAADEVFDGTNKRWIVDLYSDDLSDDLRTLFIEEYEYQKVPDDGEFYCKIRGYQGYNGEENPFFERIWLGRLSALSKNRRDLLDQLLRHKKFTDAFDALMAIPALFCGFRLTVVHQVISMRCEEPNLHYLKQILRIWSDICGGDPEAMRLVDRATIERVQGTAPGAFSTDHDDLLCDLKSGRIFGNFSEPQRGEIWPRVCAISRQCLIPSLFTFFEDRKFLSTAADCMRRLTHVSAKDTISSRLDEMFQDTNQQTDRCTVQISDTAYATITGDGATRFDLGCRQLWLAAFREFRELPADLKKKDVLAKARKKADETTLFEFASLAYRLGFESKEIGKVIRTSPDLEVARRTLLSARKPGKYRYPNFEHCIQQMIDIFATAQPIPATETSRNSEMNQCVEPPMRWGIPHDTDHDRDQAQLFLPNILMEFKTSQTRVTSFFIRRSVYLAYFGLPLSMAGFLTDDHELTHHFDLGVGLAYPAERAGHGSETQPNETAAVQEEQSRLDQLKELSNIEQAKLDHLRELIQEQQRHFEQLTLEAETLAQNQLVLRENEEDDEQPGGKEPVQSDVMDATRETSQVQDLVMRPSERNASPPAKRVRRITRFDFDRVQEGNPSDQDNTRGSTSSRRQPIRIEFVTRQDTGQWAVSDTILIDPSDSSPVQRTAAKYLRKQFCLFDTHFNNLIPKTCFEKVTANGTNTILVVPISQVKSIGNEGMVASADMA</sequence>
<dbReference type="STRING" id="1325734.A0A428NI36"/>
<dbReference type="AlphaFoldDB" id="A0A428NI36"/>
<evidence type="ECO:0000256" key="2">
    <source>
        <dbReference type="SAM" id="MobiDB-lite"/>
    </source>
</evidence>
<accession>A0A428NI36</accession>
<comment type="caution">
    <text evidence="3">The sequence shown here is derived from an EMBL/GenBank/DDBJ whole genome shotgun (WGS) entry which is preliminary data.</text>
</comment>
<dbReference type="InterPro" id="IPR022198">
    <property type="entry name" value="DUF3723"/>
</dbReference>
<dbReference type="Pfam" id="PF12520">
    <property type="entry name" value="DUF3723"/>
    <property type="match status" value="1"/>
</dbReference>
<gene>
    <name evidence="3" type="ORF">CEP54_016126</name>
</gene>
<proteinExistence type="predicted"/>
<evidence type="ECO:0000313" key="4">
    <source>
        <dbReference type="Proteomes" id="UP000288168"/>
    </source>
</evidence>
<reference evidence="3 4" key="1">
    <citation type="submission" date="2017-06" db="EMBL/GenBank/DDBJ databases">
        <title>Comparative genomic analysis of Ambrosia Fusariam Clade fungi.</title>
        <authorList>
            <person name="Stajich J.E."/>
            <person name="Carrillo J."/>
            <person name="Kijimoto T."/>
            <person name="Eskalen A."/>
            <person name="O'Donnell K."/>
            <person name="Kasson M."/>
        </authorList>
    </citation>
    <scope>NUCLEOTIDE SEQUENCE [LARGE SCALE GENOMIC DNA]</scope>
    <source>
        <strain evidence="3 4">NRRL62584</strain>
    </source>
</reference>
<protein>
    <submittedName>
        <fullName evidence="3">Uncharacterized protein</fullName>
    </submittedName>
</protein>
<dbReference type="Proteomes" id="UP000288168">
    <property type="component" value="Unassembled WGS sequence"/>
</dbReference>